<dbReference type="PROSITE" id="PS51054">
    <property type="entry name" value="ORANGE"/>
    <property type="match status" value="1"/>
</dbReference>
<dbReference type="SMART" id="SM00511">
    <property type="entry name" value="ORANGE"/>
    <property type="match status" value="1"/>
</dbReference>
<dbReference type="GeneID" id="106162843"/>
<dbReference type="GO" id="GO:0046983">
    <property type="term" value="F:protein dimerization activity"/>
    <property type="evidence" value="ECO:0007669"/>
    <property type="project" value="InterPro"/>
</dbReference>
<feature type="domain" description="Orange" evidence="8">
    <location>
        <begin position="92"/>
        <end position="125"/>
    </location>
</feature>
<accession>A0A1S3IC29</accession>
<dbReference type="FunCoup" id="A0A1S3IC29">
    <property type="interactions" value="109"/>
</dbReference>
<dbReference type="Proteomes" id="UP000085678">
    <property type="component" value="Unplaced"/>
</dbReference>
<dbReference type="KEGG" id="lak:106162843"/>
<feature type="compositionally biased region" description="Basic residues" evidence="6">
    <location>
        <begin position="15"/>
        <end position="27"/>
    </location>
</feature>
<proteinExistence type="predicted"/>
<dbReference type="Pfam" id="PF00010">
    <property type="entry name" value="HLH"/>
    <property type="match status" value="1"/>
</dbReference>
<dbReference type="GO" id="GO:0006355">
    <property type="term" value="P:regulation of DNA-templated transcription"/>
    <property type="evidence" value="ECO:0007669"/>
    <property type="project" value="InterPro"/>
</dbReference>
<dbReference type="CDD" id="cd11459">
    <property type="entry name" value="bHLH-O_HES1_4"/>
    <property type="match status" value="1"/>
</dbReference>
<dbReference type="OMA" id="EPEKMWR"/>
<dbReference type="AlphaFoldDB" id="A0A1S3IC29"/>
<organism evidence="9 10">
    <name type="scientific">Lingula anatina</name>
    <name type="common">Brachiopod</name>
    <name type="synonym">Lingula unguis</name>
    <dbReference type="NCBI Taxonomy" id="7574"/>
    <lineage>
        <taxon>Eukaryota</taxon>
        <taxon>Metazoa</taxon>
        <taxon>Spiralia</taxon>
        <taxon>Lophotrochozoa</taxon>
        <taxon>Brachiopoda</taxon>
        <taxon>Linguliformea</taxon>
        <taxon>Lingulata</taxon>
        <taxon>Lingulida</taxon>
        <taxon>Linguloidea</taxon>
        <taxon>Lingulidae</taxon>
        <taxon>Lingula</taxon>
    </lineage>
</organism>
<dbReference type="STRING" id="7574.A0A1S3IC29"/>
<evidence type="ECO:0000259" key="7">
    <source>
        <dbReference type="PROSITE" id="PS50888"/>
    </source>
</evidence>
<keyword evidence="9" id="KW-1185">Reference proteome</keyword>
<dbReference type="InterPro" id="IPR036638">
    <property type="entry name" value="HLH_DNA-bd_sf"/>
</dbReference>
<dbReference type="SUPFAM" id="SSF47459">
    <property type="entry name" value="HLH, helix-loop-helix DNA-binding domain"/>
    <property type="match status" value="1"/>
</dbReference>
<protein>
    <submittedName>
        <fullName evidence="10">Transcription factor HES-4-B</fullName>
    </submittedName>
</protein>
<dbReference type="InterPro" id="IPR011598">
    <property type="entry name" value="bHLH_dom"/>
</dbReference>
<dbReference type="SMART" id="SM00353">
    <property type="entry name" value="HLH"/>
    <property type="match status" value="1"/>
</dbReference>
<dbReference type="SUPFAM" id="SSF158457">
    <property type="entry name" value="Orange domain-like"/>
    <property type="match status" value="1"/>
</dbReference>
<evidence type="ECO:0000256" key="6">
    <source>
        <dbReference type="SAM" id="MobiDB-lite"/>
    </source>
</evidence>
<evidence type="ECO:0000256" key="3">
    <source>
        <dbReference type="ARBA" id="ARBA00023125"/>
    </source>
</evidence>
<dbReference type="OrthoDB" id="6085656at2759"/>
<dbReference type="InParanoid" id="A0A1S3IC29"/>
<dbReference type="RefSeq" id="XP_013395728.1">
    <property type="nucleotide sequence ID" value="XM_013540274.1"/>
</dbReference>
<keyword evidence="2" id="KW-0805">Transcription regulation</keyword>
<name>A0A1S3IC29_LINAN</name>
<dbReference type="Gene3D" id="6.10.250.980">
    <property type="match status" value="1"/>
</dbReference>
<dbReference type="Pfam" id="PF07527">
    <property type="entry name" value="Hairy_orange"/>
    <property type="match status" value="1"/>
</dbReference>
<keyword evidence="5" id="KW-0539">Nucleus</keyword>
<dbReference type="PROSITE" id="PS50888">
    <property type="entry name" value="BHLH"/>
    <property type="match status" value="1"/>
</dbReference>
<dbReference type="FunFam" id="4.10.280.10:FF:000009">
    <property type="entry name" value="Transcription factor HES-1"/>
    <property type="match status" value="1"/>
</dbReference>
<evidence type="ECO:0000259" key="8">
    <source>
        <dbReference type="PROSITE" id="PS51054"/>
    </source>
</evidence>
<dbReference type="GO" id="GO:0005634">
    <property type="term" value="C:nucleus"/>
    <property type="evidence" value="ECO:0007669"/>
    <property type="project" value="UniProtKB-SubCell"/>
</dbReference>
<evidence type="ECO:0000256" key="2">
    <source>
        <dbReference type="ARBA" id="ARBA00023015"/>
    </source>
</evidence>
<keyword evidence="4" id="KW-0804">Transcription</keyword>
<evidence type="ECO:0000256" key="5">
    <source>
        <dbReference type="ARBA" id="ARBA00023242"/>
    </source>
</evidence>
<dbReference type="PANTHER" id="PTHR10985">
    <property type="entry name" value="BASIC HELIX-LOOP-HELIX TRANSCRIPTION FACTOR, HES-RELATED"/>
    <property type="match status" value="1"/>
</dbReference>
<evidence type="ECO:0000256" key="1">
    <source>
        <dbReference type="ARBA" id="ARBA00004123"/>
    </source>
</evidence>
<dbReference type="Gene3D" id="4.10.280.10">
    <property type="entry name" value="Helix-loop-helix DNA-binding domain"/>
    <property type="match status" value="1"/>
</dbReference>
<dbReference type="InterPro" id="IPR050370">
    <property type="entry name" value="HES_HEY"/>
</dbReference>
<feature type="region of interest" description="Disordered" evidence="6">
    <location>
        <begin position="1"/>
        <end position="27"/>
    </location>
</feature>
<evidence type="ECO:0000256" key="4">
    <source>
        <dbReference type="ARBA" id="ARBA00023163"/>
    </source>
</evidence>
<gene>
    <name evidence="10" type="primary">LOC106162843</name>
</gene>
<sequence>MAEKGSTLLSSSASHARRTNKPLMEKRRRQRINECLTELKALVLQAMQRDTSRYSKLEKADILEMTVKHLRSIQRQQMAAAVTSDPSVLGKYRAGFNECANEVTRYMRSIDGINEDVRLHLLNHLASCAYKVNQVTPSETSSSASTVQQTITAPQTIAAPQQPQPQTLQPIHVQIPSASQFTTVTTPSMLPCQPQQTQQQPTVSCPQNGLVQSNITGSFQLIPGTLPNGQVAYILQSPSQIQNGQLLQQQSNVISPVNNVTAMPIVLQTSPNVQQQQGQQQLQTTSPTVLNIPTMHQLSPAQQQKQTTVESGLAPLTNFCKVDGNNNGHSFVNAELNRNDRMWRPW</sequence>
<keyword evidence="3" id="KW-0238">DNA-binding</keyword>
<dbReference type="GO" id="GO:0003677">
    <property type="term" value="F:DNA binding"/>
    <property type="evidence" value="ECO:0007669"/>
    <property type="project" value="UniProtKB-KW"/>
</dbReference>
<reference evidence="10" key="1">
    <citation type="submission" date="2025-08" db="UniProtKB">
        <authorList>
            <consortium name="RefSeq"/>
        </authorList>
    </citation>
    <scope>IDENTIFICATION</scope>
    <source>
        <tissue evidence="10">Gonads</tissue>
    </source>
</reference>
<feature type="domain" description="BHLH" evidence="7">
    <location>
        <begin position="16"/>
        <end position="73"/>
    </location>
</feature>
<evidence type="ECO:0000313" key="9">
    <source>
        <dbReference type="Proteomes" id="UP000085678"/>
    </source>
</evidence>
<comment type="subcellular location">
    <subcellularLocation>
        <location evidence="1">Nucleus</location>
    </subcellularLocation>
</comment>
<dbReference type="InterPro" id="IPR003650">
    <property type="entry name" value="Orange_dom"/>
</dbReference>
<evidence type="ECO:0000313" key="10">
    <source>
        <dbReference type="RefSeq" id="XP_013395728.1"/>
    </source>
</evidence>